<dbReference type="Proteomes" id="UP000198211">
    <property type="component" value="Unassembled WGS sequence"/>
</dbReference>
<comment type="caution">
    <text evidence="1">The sequence shown here is derived from an EMBL/GenBank/DDBJ whole genome shotgun (WGS) entry which is preliminary data.</text>
</comment>
<sequence length="82" mass="9151">MEAHVKLQEAFPADFIYNVLVPPVIGSRLNTAFSSWRKQQQMSHDLESGDGHPIPIATMASGLRGFSEYALRFVFTALTVVR</sequence>
<keyword evidence="2" id="KW-1185">Reference proteome</keyword>
<gene>
    <name evidence="1" type="ORF">PHMEG_00032095</name>
</gene>
<evidence type="ECO:0000313" key="1">
    <source>
        <dbReference type="EMBL" id="OWY97388.1"/>
    </source>
</evidence>
<dbReference type="EMBL" id="NBNE01010515">
    <property type="protein sequence ID" value="OWY97388.1"/>
    <property type="molecule type" value="Genomic_DNA"/>
</dbReference>
<evidence type="ECO:0000313" key="2">
    <source>
        <dbReference type="Proteomes" id="UP000198211"/>
    </source>
</evidence>
<reference evidence="2" key="1">
    <citation type="submission" date="2017-03" db="EMBL/GenBank/DDBJ databases">
        <title>Phytopthora megakarya and P. palmivora, two closely related causual agents of cacao black pod achieved similar genome size and gene model numbers by different mechanisms.</title>
        <authorList>
            <person name="Ali S."/>
            <person name="Shao J."/>
            <person name="Larry D.J."/>
            <person name="Kronmiller B."/>
            <person name="Shen D."/>
            <person name="Strem M.D."/>
            <person name="Melnick R.L."/>
            <person name="Guiltinan M.J."/>
            <person name="Tyler B.M."/>
            <person name="Meinhardt L.W."/>
            <person name="Bailey B.A."/>
        </authorList>
    </citation>
    <scope>NUCLEOTIDE SEQUENCE [LARGE SCALE GENOMIC DNA]</scope>
    <source>
        <strain evidence="2">zdho120</strain>
    </source>
</reference>
<name>A0A225UX33_9STRA</name>
<organism evidence="1 2">
    <name type="scientific">Phytophthora megakarya</name>
    <dbReference type="NCBI Taxonomy" id="4795"/>
    <lineage>
        <taxon>Eukaryota</taxon>
        <taxon>Sar</taxon>
        <taxon>Stramenopiles</taxon>
        <taxon>Oomycota</taxon>
        <taxon>Peronosporomycetes</taxon>
        <taxon>Peronosporales</taxon>
        <taxon>Peronosporaceae</taxon>
        <taxon>Phytophthora</taxon>
    </lineage>
</organism>
<dbReference type="AlphaFoldDB" id="A0A225UX33"/>
<accession>A0A225UX33</accession>
<protein>
    <submittedName>
        <fullName evidence="1">Uncharacterized protein</fullName>
    </submittedName>
</protein>
<proteinExistence type="predicted"/>